<keyword evidence="7 8" id="KW-0472">Membrane</keyword>
<dbReference type="GO" id="GO:0051607">
    <property type="term" value="P:defense response to virus"/>
    <property type="evidence" value="ECO:0007669"/>
    <property type="project" value="UniProtKB-KW"/>
</dbReference>
<comment type="subcellular location">
    <subcellularLocation>
        <location evidence="1">Cell membrane</location>
    </subcellularLocation>
</comment>
<evidence type="ECO:0000256" key="4">
    <source>
        <dbReference type="ARBA" id="ARBA00022741"/>
    </source>
</evidence>
<dbReference type="Proteomes" id="UP000056968">
    <property type="component" value="Chromosome"/>
</dbReference>
<dbReference type="Pfam" id="PF18967">
    <property type="entry name" value="PycTM"/>
    <property type="match status" value="1"/>
</dbReference>
<keyword evidence="4" id="KW-0547">Nucleotide-binding</keyword>
<dbReference type="GO" id="GO:0005886">
    <property type="term" value="C:plasma membrane"/>
    <property type="evidence" value="ECO:0007669"/>
    <property type="project" value="UniProtKB-SubCell"/>
</dbReference>
<name>A0A0S3F020_9SPHN</name>
<sequence>MKDLTVIEAQLTRVLNFFPRVDTKVAGLFTVNSAVLTVSALNVQAGDLKQWYIAIPAVFLVLGLVGSYTFLYRCNFPDLEGGQGSLIYFAAIRDRTETKFKDEFEAASEADYRSDMLGQVWRNSHILCEKYRAIAVAIRITLATFLPFAIFLVMTAIEHSRIPVFRG</sequence>
<protein>
    <recommendedName>
        <fullName evidence="9">Pycsar effector protein domain-containing protein</fullName>
    </recommendedName>
</protein>
<evidence type="ECO:0000256" key="6">
    <source>
        <dbReference type="ARBA" id="ARBA00023118"/>
    </source>
</evidence>
<keyword evidence="3 8" id="KW-0812">Transmembrane</keyword>
<feature type="transmembrane region" description="Helical" evidence="8">
    <location>
        <begin position="136"/>
        <end position="157"/>
    </location>
</feature>
<evidence type="ECO:0000259" key="9">
    <source>
        <dbReference type="Pfam" id="PF18967"/>
    </source>
</evidence>
<evidence type="ECO:0000256" key="5">
    <source>
        <dbReference type="ARBA" id="ARBA00022989"/>
    </source>
</evidence>
<keyword evidence="2" id="KW-1003">Cell membrane</keyword>
<evidence type="ECO:0000256" key="3">
    <source>
        <dbReference type="ARBA" id="ARBA00022692"/>
    </source>
</evidence>
<dbReference type="AlphaFoldDB" id="A0A0S3F020"/>
<dbReference type="EMBL" id="CP013264">
    <property type="protein sequence ID" value="ALR20998.1"/>
    <property type="molecule type" value="Genomic_DNA"/>
</dbReference>
<organism evidence="10 11">
    <name type="scientific">Sphingobium baderi</name>
    <dbReference type="NCBI Taxonomy" id="1332080"/>
    <lineage>
        <taxon>Bacteria</taxon>
        <taxon>Pseudomonadati</taxon>
        <taxon>Pseudomonadota</taxon>
        <taxon>Alphaproteobacteria</taxon>
        <taxon>Sphingomonadales</taxon>
        <taxon>Sphingomonadaceae</taxon>
        <taxon>Sphingobium</taxon>
    </lineage>
</organism>
<dbReference type="KEGG" id="sbd:ATN00_12495"/>
<evidence type="ECO:0000256" key="1">
    <source>
        <dbReference type="ARBA" id="ARBA00004236"/>
    </source>
</evidence>
<evidence type="ECO:0000313" key="10">
    <source>
        <dbReference type="EMBL" id="ALR20998.1"/>
    </source>
</evidence>
<dbReference type="InterPro" id="IPR043760">
    <property type="entry name" value="PycTM_dom"/>
</dbReference>
<reference evidence="10 11" key="1">
    <citation type="submission" date="2015-11" db="EMBL/GenBank/DDBJ databases">
        <title>A Two-component Flavoprotein Monooxygenase System MeaXY Responsible for para-Hydroxylation of 2-Methyl-6-ethylaniline and 2,6-Diethylaniline in Sphingobium baderi DE-13.</title>
        <authorList>
            <person name="Cheng M."/>
            <person name="Meng Q."/>
            <person name="Yang Y."/>
            <person name="Chu C."/>
            <person name="Yan X."/>
            <person name="He J."/>
            <person name="Li S."/>
        </authorList>
    </citation>
    <scope>NUCLEOTIDE SEQUENCE [LARGE SCALE GENOMIC DNA]</scope>
    <source>
        <strain evidence="10 11">DE-13</strain>
    </source>
</reference>
<keyword evidence="11" id="KW-1185">Reference proteome</keyword>
<proteinExistence type="predicted"/>
<evidence type="ECO:0000256" key="7">
    <source>
        <dbReference type="ARBA" id="ARBA00023136"/>
    </source>
</evidence>
<keyword evidence="6" id="KW-0051">Antiviral defense</keyword>
<evidence type="ECO:0000256" key="2">
    <source>
        <dbReference type="ARBA" id="ARBA00022475"/>
    </source>
</evidence>
<accession>A0A0S3F020</accession>
<feature type="transmembrane region" description="Helical" evidence="8">
    <location>
        <begin position="51"/>
        <end position="71"/>
    </location>
</feature>
<dbReference type="GO" id="GO:0000166">
    <property type="term" value="F:nucleotide binding"/>
    <property type="evidence" value="ECO:0007669"/>
    <property type="project" value="UniProtKB-KW"/>
</dbReference>
<gene>
    <name evidence="10" type="ORF">ATN00_12495</name>
</gene>
<evidence type="ECO:0000313" key="11">
    <source>
        <dbReference type="Proteomes" id="UP000056968"/>
    </source>
</evidence>
<dbReference type="OrthoDB" id="6041132at2"/>
<dbReference type="RefSeq" id="WP_062065065.1">
    <property type="nucleotide sequence ID" value="NZ_CP013264.1"/>
</dbReference>
<keyword evidence="5 8" id="KW-1133">Transmembrane helix</keyword>
<evidence type="ECO:0000256" key="8">
    <source>
        <dbReference type="SAM" id="Phobius"/>
    </source>
</evidence>
<feature type="domain" description="Pycsar effector protein" evidence="9">
    <location>
        <begin position="8"/>
        <end position="154"/>
    </location>
</feature>